<proteinExistence type="predicted"/>
<organism evidence="5">
    <name type="scientific">Soboliphyme baturini</name>
    <dbReference type="NCBI Taxonomy" id="241478"/>
    <lineage>
        <taxon>Eukaryota</taxon>
        <taxon>Metazoa</taxon>
        <taxon>Ecdysozoa</taxon>
        <taxon>Nematoda</taxon>
        <taxon>Enoplea</taxon>
        <taxon>Dorylaimia</taxon>
        <taxon>Dioctophymatida</taxon>
        <taxon>Dioctophymatoidea</taxon>
        <taxon>Soboliphymatidae</taxon>
        <taxon>Soboliphyme</taxon>
    </lineage>
</organism>
<evidence type="ECO:0000313" key="3">
    <source>
        <dbReference type="EMBL" id="VDP21982.1"/>
    </source>
</evidence>
<evidence type="ECO:0000313" key="5">
    <source>
        <dbReference type="WBParaSite" id="SBAD_0000955401-mRNA-1"/>
    </source>
</evidence>
<dbReference type="AlphaFoldDB" id="A0A183J025"/>
<feature type="coiled-coil region" evidence="1">
    <location>
        <begin position="28"/>
        <end position="62"/>
    </location>
</feature>
<sequence>MSSCKHIRDILSPNYVATKSTTPTSSPSENLEAEYRRAVDEIEKLKSTVEKLSKENSGLKIAAIRSEADSMGSKHIVETAKESEVKLRIAILVAIIALVFGLIVGKLF</sequence>
<name>A0A183J025_9BILA</name>
<dbReference type="Proteomes" id="UP000270296">
    <property type="component" value="Unassembled WGS sequence"/>
</dbReference>
<accession>A0A183J025</accession>
<dbReference type="EMBL" id="UZAM01012463">
    <property type="protein sequence ID" value="VDP21982.1"/>
    <property type="molecule type" value="Genomic_DNA"/>
</dbReference>
<feature type="transmembrane region" description="Helical" evidence="2">
    <location>
        <begin position="89"/>
        <end position="107"/>
    </location>
</feature>
<evidence type="ECO:0000256" key="1">
    <source>
        <dbReference type="SAM" id="Coils"/>
    </source>
</evidence>
<keyword evidence="2" id="KW-0472">Membrane</keyword>
<reference evidence="3 4" key="2">
    <citation type="submission" date="2018-11" db="EMBL/GenBank/DDBJ databases">
        <authorList>
            <consortium name="Pathogen Informatics"/>
        </authorList>
    </citation>
    <scope>NUCLEOTIDE SEQUENCE [LARGE SCALE GENOMIC DNA]</scope>
</reference>
<evidence type="ECO:0000256" key="2">
    <source>
        <dbReference type="SAM" id="Phobius"/>
    </source>
</evidence>
<gene>
    <name evidence="3" type="ORF">SBAD_LOCUS9223</name>
</gene>
<keyword evidence="2" id="KW-1133">Transmembrane helix</keyword>
<evidence type="ECO:0000313" key="4">
    <source>
        <dbReference type="Proteomes" id="UP000270296"/>
    </source>
</evidence>
<keyword evidence="4" id="KW-1185">Reference proteome</keyword>
<keyword evidence="1" id="KW-0175">Coiled coil</keyword>
<reference evidence="5" key="1">
    <citation type="submission" date="2016-06" db="UniProtKB">
        <authorList>
            <consortium name="WormBaseParasite"/>
        </authorList>
    </citation>
    <scope>IDENTIFICATION</scope>
</reference>
<keyword evidence="2" id="KW-0812">Transmembrane</keyword>
<dbReference type="WBParaSite" id="SBAD_0000955401-mRNA-1">
    <property type="protein sequence ID" value="SBAD_0000955401-mRNA-1"/>
    <property type="gene ID" value="SBAD_0000955401"/>
</dbReference>
<protein>
    <submittedName>
        <fullName evidence="5">V-SNARE coiled-coil homology domain-containing protein</fullName>
    </submittedName>
</protein>